<evidence type="ECO:0000256" key="2">
    <source>
        <dbReference type="ARBA" id="ARBA00022829"/>
    </source>
</evidence>
<dbReference type="Pfam" id="PF17762">
    <property type="entry name" value="HTH_ParB"/>
    <property type="match status" value="1"/>
</dbReference>
<dbReference type="AlphaFoldDB" id="A0A6J4H3P3"/>
<dbReference type="NCBIfam" id="TIGR00180">
    <property type="entry name" value="parB_part"/>
    <property type="match status" value="1"/>
</dbReference>
<feature type="compositionally biased region" description="Basic and acidic residues" evidence="3">
    <location>
        <begin position="340"/>
        <end position="351"/>
    </location>
</feature>
<evidence type="ECO:0000313" key="5">
    <source>
        <dbReference type="EMBL" id="CAA9211644.1"/>
    </source>
</evidence>
<dbReference type="InterPro" id="IPR041468">
    <property type="entry name" value="HTH_ParB/Spo0J"/>
</dbReference>
<dbReference type="SUPFAM" id="SSF110849">
    <property type="entry name" value="ParB/Sulfiredoxin"/>
    <property type="match status" value="1"/>
</dbReference>
<feature type="compositionally biased region" description="Gly residues" evidence="3">
    <location>
        <begin position="34"/>
        <end position="43"/>
    </location>
</feature>
<accession>A0A6J4H3P3</accession>
<dbReference type="Pfam" id="PF02195">
    <property type="entry name" value="ParB_N"/>
    <property type="match status" value="1"/>
</dbReference>
<dbReference type="InterPro" id="IPR003115">
    <property type="entry name" value="ParB_N"/>
</dbReference>
<dbReference type="EMBL" id="CADCTC010000002">
    <property type="protein sequence ID" value="CAA9211644.1"/>
    <property type="molecule type" value="Genomic_DNA"/>
</dbReference>
<dbReference type="PANTHER" id="PTHR33375:SF1">
    <property type="entry name" value="CHROMOSOME-PARTITIONING PROTEIN PARB-RELATED"/>
    <property type="match status" value="1"/>
</dbReference>
<dbReference type="Gene3D" id="1.10.10.2830">
    <property type="match status" value="1"/>
</dbReference>
<dbReference type="InterPro" id="IPR004437">
    <property type="entry name" value="ParB/RepB/Spo0J"/>
</dbReference>
<dbReference type="PANTHER" id="PTHR33375">
    <property type="entry name" value="CHROMOSOME-PARTITIONING PROTEIN PARB-RELATED"/>
    <property type="match status" value="1"/>
</dbReference>
<feature type="region of interest" description="Disordered" evidence="3">
    <location>
        <begin position="1"/>
        <end position="50"/>
    </location>
</feature>
<organism evidence="5">
    <name type="scientific">uncultured Chloroflexota bacterium</name>
    <dbReference type="NCBI Taxonomy" id="166587"/>
    <lineage>
        <taxon>Bacteria</taxon>
        <taxon>Bacillati</taxon>
        <taxon>Chloroflexota</taxon>
        <taxon>environmental samples</taxon>
    </lineage>
</organism>
<dbReference type="SUPFAM" id="SSF109709">
    <property type="entry name" value="KorB DNA-binding domain-like"/>
    <property type="match status" value="1"/>
</dbReference>
<dbReference type="SMART" id="SM00470">
    <property type="entry name" value="ParB"/>
    <property type="match status" value="1"/>
</dbReference>
<name>A0A6J4H3P3_9CHLR</name>
<dbReference type="GO" id="GO:0007059">
    <property type="term" value="P:chromosome segregation"/>
    <property type="evidence" value="ECO:0007669"/>
    <property type="project" value="UniProtKB-KW"/>
</dbReference>
<dbReference type="InterPro" id="IPR050336">
    <property type="entry name" value="Chromosome_partition/occlusion"/>
</dbReference>
<dbReference type="GO" id="GO:0005694">
    <property type="term" value="C:chromosome"/>
    <property type="evidence" value="ECO:0007669"/>
    <property type="project" value="TreeGrafter"/>
</dbReference>
<reference evidence="5" key="1">
    <citation type="submission" date="2020-02" db="EMBL/GenBank/DDBJ databases">
        <authorList>
            <person name="Meier V. D."/>
        </authorList>
    </citation>
    <scope>NUCLEOTIDE SEQUENCE</scope>
    <source>
        <strain evidence="5">AVDCRST_MAG77</strain>
    </source>
</reference>
<sequence>MSSRTAVMDRVEKRRPGTSAPAGGRGPATSVGRGSTGSTGGRGTPAERSRNALADVLRRRSAPAPGEREAQTSAIHASLNAVTRGTTGAVVDVPLEQLHANPFQPRFHFQRRPLEELAQSLASEGQLEPVIARRVVRDGREILEVVAGERRLQAARICSATLRPFPTLRADIRDLTDEEAERLSLVENLQRENLTPLEEGYRYWQLQQRDVQRWSVRAIAEFVHKKKSTVQNRLGLVKEPAVAEAVLREHIPPTAGFQIMRLPATERVSYLDTAIEQRLTVEQVKTDIDRRLAPRRSPVTLRLDRTRRNGESPADEDEGEVLVRTHTRRQRRGADSTPEPGDRATPEAREALEVERREILTRVEELESELRGLYLRLRAIDKGLALAKA</sequence>
<dbReference type="InterPro" id="IPR036086">
    <property type="entry name" value="ParB/Sulfiredoxin_sf"/>
</dbReference>
<dbReference type="GO" id="GO:0003677">
    <property type="term" value="F:DNA binding"/>
    <property type="evidence" value="ECO:0007669"/>
    <property type="project" value="InterPro"/>
</dbReference>
<evidence type="ECO:0000259" key="4">
    <source>
        <dbReference type="SMART" id="SM00470"/>
    </source>
</evidence>
<evidence type="ECO:0000256" key="1">
    <source>
        <dbReference type="ARBA" id="ARBA00006295"/>
    </source>
</evidence>
<proteinExistence type="inferred from homology"/>
<comment type="similarity">
    <text evidence="1">Belongs to the ParB family.</text>
</comment>
<feature type="region of interest" description="Disordered" evidence="3">
    <location>
        <begin position="299"/>
        <end position="351"/>
    </location>
</feature>
<keyword evidence="2" id="KW-0159">Chromosome partition</keyword>
<gene>
    <name evidence="5" type="ORF">AVDCRST_MAG77-302</name>
</gene>
<protein>
    <submittedName>
        <fullName evidence="5">Chromosome (Plasmid) partitioning protein ParB</fullName>
    </submittedName>
</protein>
<dbReference type="Gene3D" id="3.90.1530.30">
    <property type="match status" value="1"/>
</dbReference>
<feature type="domain" description="ParB-like N-terminal" evidence="4">
    <location>
        <begin position="91"/>
        <end position="189"/>
    </location>
</feature>
<evidence type="ECO:0000256" key="3">
    <source>
        <dbReference type="SAM" id="MobiDB-lite"/>
    </source>
</evidence>